<dbReference type="InterPro" id="IPR003594">
    <property type="entry name" value="HATPase_dom"/>
</dbReference>
<dbReference type="Proteomes" id="UP000621560">
    <property type="component" value="Unassembled WGS sequence"/>
</dbReference>
<dbReference type="GO" id="GO:0005886">
    <property type="term" value="C:plasma membrane"/>
    <property type="evidence" value="ECO:0007669"/>
    <property type="project" value="UniProtKB-SubCell"/>
</dbReference>
<gene>
    <name evidence="12" type="ORF">IDH44_23345</name>
</gene>
<dbReference type="Pfam" id="PF00672">
    <property type="entry name" value="HAMP"/>
    <property type="match status" value="1"/>
</dbReference>
<dbReference type="PANTHER" id="PTHR34220">
    <property type="entry name" value="SENSOR HISTIDINE KINASE YPDA"/>
    <property type="match status" value="1"/>
</dbReference>
<evidence type="ECO:0000256" key="7">
    <source>
        <dbReference type="ARBA" id="ARBA00022989"/>
    </source>
</evidence>
<keyword evidence="8 10" id="KW-0472">Membrane</keyword>
<keyword evidence="2" id="KW-1003">Cell membrane</keyword>
<evidence type="ECO:0000256" key="9">
    <source>
        <dbReference type="SAM" id="Coils"/>
    </source>
</evidence>
<protein>
    <submittedName>
        <fullName evidence="12">Sensor histidine kinase</fullName>
    </submittedName>
</protein>
<keyword evidence="4" id="KW-0808">Transferase</keyword>
<dbReference type="SUPFAM" id="SSF55874">
    <property type="entry name" value="ATPase domain of HSP90 chaperone/DNA topoisomerase II/histidine kinase"/>
    <property type="match status" value="1"/>
</dbReference>
<keyword evidence="9" id="KW-0175">Coiled coil</keyword>
<dbReference type="Pfam" id="PF06580">
    <property type="entry name" value="His_kinase"/>
    <property type="match status" value="1"/>
</dbReference>
<evidence type="ECO:0000256" key="10">
    <source>
        <dbReference type="SAM" id="Phobius"/>
    </source>
</evidence>
<evidence type="ECO:0000256" key="4">
    <source>
        <dbReference type="ARBA" id="ARBA00022679"/>
    </source>
</evidence>
<dbReference type="AlphaFoldDB" id="A0A927BWI1"/>
<evidence type="ECO:0000256" key="1">
    <source>
        <dbReference type="ARBA" id="ARBA00004651"/>
    </source>
</evidence>
<dbReference type="InterPro" id="IPR036890">
    <property type="entry name" value="HATPase_C_sf"/>
</dbReference>
<feature type="domain" description="HAMP" evidence="11">
    <location>
        <begin position="324"/>
        <end position="375"/>
    </location>
</feature>
<dbReference type="SUPFAM" id="SSF158472">
    <property type="entry name" value="HAMP domain-like"/>
    <property type="match status" value="1"/>
</dbReference>
<feature type="transmembrane region" description="Helical" evidence="10">
    <location>
        <begin position="303"/>
        <end position="327"/>
    </location>
</feature>
<organism evidence="12 13">
    <name type="scientific">Paenibacillus sabuli</name>
    <dbReference type="NCBI Taxonomy" id="2772509"/>
    <lineage>
        <taxon>Bacteria</taxon>
        <taxon>Bacillati</taxon>
        <taxon>Bacillota</taxon>
        <taxon>Bacilli</taxon>
        <taxon>Bacillales</taxon>
        <taxon>Paenibacillaceae</taxon>
        <taxon>Paenibacillus</taxon>
    </lineage>
</organism>
<dbReference type="RefSeq" id="WP_190921244.1">
    <property type="nucleotide sequence ID" value="NZ_JACXIZ010000055.1"/>
</dbReference>
<sequence>MLLDMRYFSLRSKLFVLLIVLSLVPAIAVSAMSQYLFVHSSTRYSATLSSQLVEYVTGEIDNYLSGINETLLPVYINSEFQKFLSVPADNVPLISKYSLSFRPLLQLLIQSKSEILSVLYLDPLGKVYSESQKLHIQYEYPFREDPLFQQVFASKKEALLGPHPMRYALYPASERQVITFVKPVIDLSKQAIGGWLLVEIDASWLERLLQHTQLGEGGRMFLIDRSSGASFPSGSFDPLNDQIYAHLNARPNLNTWTVEPFVLHQNGARYQVMHHPIAIGDWSLVGVSNMNEVNRAIKQTRSWTIFVAAVSLLIAMLIAYPIMRIVLSPLYRLKHGMQMLGKGRSIPIAHTTRDEFGFLIRTYNAMLDNLEQLKQEVLQSQLREREKELLQLQAQINPHFLFNTLETIDSYSLHNDGNAVSDMLQTLSRLMRYNVRQDDGYAPLTDELVYIRDFLRIHDYRYGERVEVDIDISDELLRLNMMKLSLQPFVENALKHGWSPNERNKTFRLRIAGRIEEHDVVFVIEDNGLGMPPETLSRLNKMTAGEDVAADPFFRRHTGMMNVHRRYKLTYGRKFTMSIRNQSTTGDGTVVLLRWPRDITGGT</sequence>
<name>A0A927BWI1_9BACL</name>
<accession>A0A927BWI1</accession>
<reference evidence="12" key="1">
    <citation type="submission" date="2020-09" db="EMBL/GenBank/DDBJ databases">
        <title>A novel bacterium of genus Paenibacillus, isolated from South China Sea.</title>
        <authorList>
            <person name="Huang H."/>
            <person name="Mo K."/>
            <person name="Hu Y."/>
        </authorList>
    </citation>
    <scope>NUCLEOTIDE SEQUENCE</scope>
    <source>
        <strain evidence="12">IB182496</strain>
    </source>
</reference>
<dbReference type="InterPro" id="IPR050640">
    <property type="entry name" value="Bact_2-comp_sensor_kinase"/>
</dbReference>
<evidence type="ECO:0000259" key="11">
    <source>
        <dbReference type="PROSITE" id="PS50885"/>
    </source>
</evidence>
<comment type="caution">
    <text evidence="12">The sequence shown here is derived from an EMBL/GenBank/DDBJ whole genome shotgun (WGS) entry which is preliminary data.</text>
</comment>
<dbReference type="InterPro" id="IPR003660">
    <property type="entry name" value="HAMP_dom"/>
</dbReference>
<dbReference type="Gene3D" id="3.30.565.10">
    <property type="entry name" value="Histidine kinase-like ATPase, C-terminal domain"/>
    <property type="match status" value="1"/>
</dbReference>
<evidence type="ECO:0000256" key="5">
    <source>
        <dbReference type="ARBA" id="ARBA00022692"/>
    </source>
</evidence>
<evidence type="ECO:0000256" key="2">
    <source>
        <dbReference type="ARBA" id="ARBA00022475"/>
    </source>
</evidence>
<dbReference type="Pfam" id="PF02518">
    <property type="entry name" value="HATPase_c"/>
    <property type="match status" value="1"/>
</dbReference>
<dbReference type="InterPro" id="IPR033479">
    <property type="entry name" value="dCache_1"/>
</dbReference>
<keyword evidence="3" id="KW-0597">Phosphoprotein</keyword>
<dbReference type="Gene3D" id="6.10.340.10">
    <property type="match status" value="1"/>
</dbReference>
<evidence type="ECO:0000313" key="13">
    <source>
        <dbReference type="Proteomes" id="UP000621560"/>
    </source>
</evidence>
<dbReference type="InterPro" id="IPR010559">
    <property type="entry name" value="Sig_transdc_His_kin_internal"/>
</dbReference>
<evidence type="ECO:0000256" key="3">
    <source>
        <dbReference type="ARBA" id="ARBA00022553"/>
    </source>
</evidence>
<dbReference type="Pfam" id="PF02743">
    <property type="entry name" value="dCache_1"/>
    <property type="match status" value="1"/>
</dbReference>
<dbReference type="PANTHER" id="PTHR34220:SF7">
    <property type="entry name" value="SENSOR HISTIDINE KINASE YPDA"/>
    <property type="match status" value="1"/>
</dbReference>
<comment type="subcellular location">
    <subcellularLocation>
        <location evidence="1">Cell membrane</location>
        <topology evidence="1">Multi-pass membrane protein</topology>
    </subcellularLocation>
</comment>
<dbReference type="EMBL" id="JACXIZ010000055">
    <property type="protein sequence ID" value="MBD2848142.1"/>
    <property type="molecule type" value="Genomic_DNA"/>
</dbReference>
<dbReference type="PROSITE" id="PS50885">
    <property type="entry name" value="HAMP"/>
    <property type="match status" value="1"/>
</dbReference>
<proteinExistence type="predicted"/>
<dbReference type="GO" id="GO:0000155">
    <property type="term" value="F:phosphorelay sensor kinase activity"/>
    <property type="evidence" value="ECO:0007669"/>
    <property type="project" value="InterPro"/>
</dbReference>
<evidence type="ECO:0000313" key="12">
    <source>
        <dbReference type="EMBL" id="MBD2848142.1"/>
    </source>
</evidence>
<keyword evidence="7 10" id="KW-1133">Transmembrane helix</keyword>
<dbReference type="CDD" id="cd06225">
    <property type="entry name" value="HAMP"/>
    <property type="match status" value="1"/>
</dbReference>
<evidence type="ECO:0000256" key="6">
    <source>
        <dbReference type="ARBA" id="ARBA00022777"/>
    </source>
</evidence>
<keyword evidence="13" id="KW-1185">Reference proteome</keyword>
<feature type="coiled-coil region" evidence="9">
    <location>
        <begin position="360"/>
        <end position="395"/>
    </location>
</feature>
<keyword evidence="6 12" id="KW-0418">Kinase</keyword>
<dbReference type="SMART" id="SM00304">
    <property type="entry name" value="HAMP"/>
    <property type="match status" value="1"/>
</dbReference>
<evidence type="ECO:0000256" key="8">
    <source>
        <dbReference type="ARBA" id="ARBA00023136"/>
    </source>
</evidence>
<keyword evidence="5 10" id="KW-0812">Transmembrane</keyword>